<comment type="pathway">
    <text evidence="10">Cell wall biogenesis; peptidoglycan biosynthesis.</text>
</comment>
<keyword evidence="7 10" id="KW-0472">Membrane</keyword>
<evidence type="ECO:0000256" key="1">
    <source>
        <dbReference type="ARBA" id="ARBA00022475"/>
    </source>
</evidence>
<keyword evidence="5 10" id="KW-0133">Cell shape</keyword>
<comment type="subcellular location">
    <subcellularLocation>
        <location evidence="10">Cell membrane</location>
        <topology evidence="10">Peripheral membrane protein</topology>
        <orientation evidence="10">Cytoplasmic side</orientation>
    </subcellularLocation>
</comment>
<comment type="catalytic activity">
    <reaction evidence="10">
        <text>di-trans,octa-cis-undecaprenyl diphospho-N-acetyl-alpha-D-muramoyl-L-alanyl-D-glutamyl-meso-2,6-diaminopimeloyl-D-alanyl-D-alanine + UDP-N-acetyl-alpha-D-glucosamine = di-trans,octa-cis-undecaprenyl diphospho-[N-acetyl-alpha-D-glucosaminyl-(1-&gt;4)]-N-acetyl-alpha-D-muramoyl-L-alanyl-D-glutamyl-meso-2,6-diaminopimeloyl-D-alanyl-D-alanine + UDP + H(+)</text>
        <dbReference type="Rhea" id="RHEA:31227"/>
        <dbReference type="ChEBI" id="CHEBI:15378"/>
        <dbReference type="ChEBI" id="CHEBI:57705"/>
        <dbReference type="ChEBI" id="CHEBI:58223"/>
        <dbReference type="ChEBI" id="CHEBI:61387"/>
        <dbReference type="ChEBI" id="CHEBI:61388"/>
        <dbReference type="EC" id="2.4.1.227"/>
    </reaction>
</comment>
<dbReference type="InterPro" id="IPR007235">
    <property type="entry name" value="Glyco_trans_28_C"/>
</dbReference>
<evidence type="ECO:0000256" key="10">
    <source>
        <dbReference type="HAMAP-Rule" id="MF_00033"/>
    </source>
</evidence>
<reference evidence="14" key="1">
    <citation type="journal article" date="2019" name="Int. J. Syst. Evol. Microbiol.">
        <title>The Global Catalogue of Microorganisms (GCM) 10K type strain sequencing project: providing services to taxonomists for standard genome sequencing and annotation.</title>
        <authorList>
            <consortium name="The Broad Institute Genomics Platform"/>
            <consortium name="The Broad Institute Genome Sequencing Center for Infectious Disease"/>
            <person name="Wu L."/>
            <person name="Ma J."/>
        </authorList>
    </citation>
    <scope>NUCLEOTIDE SEQUENCE [LARGE SCALE GENOMIC DNA]</scope>
    <source>
        <strain evidence="14">JCM 17858</strain>
    </source>
</reference>
<gene>
    <name evidence="10 13" type="primary">murG</name>
    <name evidence="13" type="ORF">GCM10023173_24910</name>
</gene>
<feature type="binding site" evidence="10">
    <location>
        <position position="126"/>
    </location>
    <ligand>
        <name>UDP-N-acetyl-alpha-D-glucosamine</name>
        <dbReference type="ChEBI" id="CHEBI:57705"/>
    </ligand>
</feature>
<keyword evidence="2 10" id="KW-0132">Cell division</keyword>
<evidence type="ECO:0000313" key="13">
    <source>
        <dbReference type="EMBL" id="GAA4520534.1"/>
    </source>
</evidence>
<evidence type="ECO:0000256" key="6">
    <source>
        <dbReference type="ARBA" id="ARBA00022984"/>
    </source>
</evidence>
<dbReference type="PANTHER" id="PTHR21015:SF22">
    <property type="entry name" value="GLYCOSYLTRANSFERASE"/>
    <property type="match status" value="1"/>
</dbReference>
<dbReference type="Proteomes" id="UP001500394">
    <property type="component" value="Unassembled WGS sequence"/>
</dbReference>
<accession>A0ABP8R7Y1</accession>
<feature type="domain" description="Glycosyltransferase family 28 N-terminal" evidence="11">
    <location>
        <begin position="5"/>
        <end position="144"/>
    </location>
</feature>
<feature type="binding site" evidence="10">
    <location>
        <position position="167"/>
    </location>
    <ligand>
        <name>UDP-N-acetyl-alpha-D-glucosamine</name>
        <dbReference type="ChEBI" id="CHEBI:57705"/>
    </ligand>
</feature>
<dbReference type="EMBL" id="BAABGR010000038">
    <property type="protein sequence ID" value="GAA4520534.1"/>
    <property type="molecule type" value="Genomic_DNA"/>
</dbReference>
<evidence type="ECO:0000259" key="11">
    <source>
        <dbReference type="Pfam" id="PF03033"/>
    </source>
</evidence>
<dbReference type="Pfam" id="PF04101">
    <property type="entry name" value="Glyco_tran_28_C"/>
    <property type="match status" value="1"/>
</dbReference>
<feature type="binding site" evidence="10">
    <location>
        <position position="199"/>
    </location>
    <ligand>
        <name>UDP-N-acetyl-alpha-D-glucosamine</name>
        <dbReference type="ChEBI" id="CHEBI:57705"/>
    </ligand>
</feature>
<feature type="binding site" evidence="10">
    <location>
        <position position="297"/>
    </location>
    <ligand>
        <name>UDP-N-acetyl-alpha-D-glucosamine</name>
        <dbReference type="ChEBI" id="CHEBI:57705"/>
    </ligand>
</feature>
<evidence type="ECO:0000256" key="3">
    <source>
        <dbReference type="ARBA" id="ARBA00022676"/>
    </source>
</evidence>
<feature type="binding site" evidence="10">
    <location>
        <begin position="12"/>
        <end position="14"/>
    </location>
    <ligand>
        <name>UDP-N-acetyl-alpha-D-glucosamine</name>
        <dbReference type="ChEBI" id="CHEBI:57705"/>
    </ligand>
</feature>
<name>A0ABP8R7Y1_9SPHI</name>
<dbReference type="SUPFAM" id="SSF53756">
    <property type="entry name" value="UDP-Glycosyltransferase/glycogen phosphorylase"/>
    <property type="match status" value="1"/>
</dbReference>
<comment type="similarity">
    <text evidence="10">Belongs to the glycosyltransferase 28 family. MurG subfamily.</text>
</comment>
<organism evidence="13 14">
    <name type="scientific">Sphingobacterium thermophilum</name>
    <dbReference type="NCBI Taxonomy" id="768534"/>
    <lineage>
        <taxon>Bacteria</taxon>
        <taxon>Pseudomonadati</taxon>
        <taxon>Bacteroidota</taxon>
        <taxon>Sphingobacteriia</taxon>
        <taxon>Sphingobacteriales</taxon>
        <taxon>Sphingobacteriaceae</taxon>
        <taxon>Sphingobacterium</taxon>
    </lineage>
</organism>
<keyword evidence="8 10" id="KW-0131">Cell cycle</keyword>
<dbReference type="Pfam" id="PF03033">
    <property type="entry name" value="Glyco_transf_28"/>
    <property type="match status" value="1"/>
</dbReference>
<comment type="function">
    <text evidence="10">Cell wall formation. Catalyzes the transfer of a GlcNAc subunit on undecaprenyl-pyrophosphoryl-MurNAc-pentapeptide (lipid intermediate I) to form undecaprenyl-pyrophosphoryl-MurNAc-(pentapeptide)GlcNAc (lipid intermediate II).</text>
</comment>
<dbReference type="RefSeq" id="WP_345068941.1">
    <property type="nucleotide sequence ID" value="NZ_BAABGR010000038.1"/>
</dbReference>
<keyword evidence="14" id="KW-1185">Reference proteome</keyword>
<evidence type="ECO:0000259" key="12">
    <source>
        <dbReference type="Pfam" id="PF04101"/>
    </source>
</evidence>
<dbReference type="PANTHER" id="PTHR21015">
    <property type="entry name" value="UDP-N-ACETYLGLUCOSAMINE--N-ACETYLMURAMYL-(PENTAPEPTIDE) PYROPHOSPHORYL-UNDECAPRENOL N-ACETYLGLUCOSAMINE TRANSFERASE 1"/>
    <property type="match status" value="1"/>
</dbReference>
<evidence type="ECO:0000256" key="9">
    <source>
        <dbReference type="ARBA" id="ARBA00023316"/>
    </source>
</evidence>
<dbReference type="HAMAP" id="MF_00033">
    <property type="entry name" value="MurG"/>
    <property type="match status" value="1"/>
</dbReference>
<keyword evidence="1 10" id="KW-1003">Cell membrane</keyword>
<dbReference type="Gene3D" id="3.40.50.2000">
    <property type="entry name" value="Glycogen Phosphorylase B"/>
    <property type="match status" value="2"/>
</dbReference>
<evidence type="ECO:0000256" key="2">
    <source>
        <dbReference type="ARBA" id="ARBA00022618"/>
    </source>
</evidence>
<keyword evidence="6 10" id="KW-0573">Peptidoglycan synthesis</keyword>
<evidence type="ECO:0000256" key="4">
    <source>
        <dbReference type="ARBA" id="ARBA00022679"/>
    </source>
</evidence>
<keyword evidence="3 10" id="KW-0328">Glycosyltransferase</keyword>
<comment type="caution">
    <text evidence="10">Lacks conserved residue(s) required for the propagation of feature annotation.</text>
</comment>
<evidence type="ECO:0000256" key="7">
    <source>
        <dbReference type="ARBA" id="ARBA00023136"/>
    </source>
</evidence>
<evidence type="ECO:0000313" key="14">
    <source>
        <dbReference type="Proteomes" id="UP001500394"/>
    </source>
</evidence>
<dbReference type="CDD" id="cd03785">
    <property type="entry name" value="GT28_MurG"/>
    <property type="match status" value="1"/>
</dbReference>
<protein>
    <recommendedName>
        <fullName evidence="10">UDP-N-acetylglucosamine--N-acetylmuramyl-(pentapeptide) pyrophosphoryl-undecaprenol N-acetylglucosamine transferase</fullName>
        <ecNumber evidence="10">2.4.1.227</ecNumber>
    </recommendedName>
    <alternativeName>
        <fullName evidence="10">Undecaprenyl-PP-MurNAc-pentapeptide-UDPGlcNAc GlcNAc transferase</fullName>
    </alternativeName>
</protein>
<keyword evidence="4 10" id="KW-0808">Transferase</keyword>
<dbReference type="EC" id="2.4.1.227" evidence="10"/>
<evidence type="ECO:0000256" key="8">
    <source>
        <dbReference type="ARBA" id="ARBA00023306"/>
    </source>
</evidence>
<evidence type="ECO:0000256" key="5">
    <source>
        <dbReference type="ARBA" id="ARBA00022960"/>
    </source>
</evidence>
<sequence length="364" mass="39612">MAHKVIISGGGTGGHIFPAIAIANALRRIEPDIEILFVGAQGKMEMEKVPAAGYTIVGLDIQGFNRSSLWKNILLPYKMIKSLLKARRVIKDFKADVAVGVGGYASGPLLMMANMMGLPTLIQEQNSFAGKTNMSLGRKARKICVAYEGMEKFFPAEKVLLTGNPIRRTSVDIDGKKGEALVSFGLEAGKKTLLVTGGSLGAGTLNDCVKAAINRFKEEDVQIIWQCGSYYHERLNSELADLPYNVKMMPFLQRMDYAYAAADVIIARAGAGTISELCVVGKPVILVPSPNVAEDHQTKNAMALVQKDAAIMVRDVEAREKLVEEALALLNDEQKMRVLSENIKKLALPDADEVIAHEVLKLIK</sequence>
<keyword evidence="9 10" id="KW-0961">Cell wall biogenesis/degradation</keyword>
<dbReference type="InterPro" id="IPR004276">
    <property type="entry name" value="GlycoTrans_28_N"/>
</dbReference>
<feature type="domain" description="Glycosyl transferase family 28 C-terminal" evidence="12">
    <location>
        <begin position="192"/>
        <end position="347"/>
    </location>
</feature>
<dbReference type="NCBIfam" id="TIGR01133">
    <property type="entry name" value="murG"/>
    <property type="match status" value="1"/>
</dbReference>
<dbReference type="InterPro" id="IPR006009">
    <property type="entry name" value="GlcNAc_MurG"/>
</dbReference>
<comment type="caution">
    <text evidence="13">The sequence shown here is derived from an EMBL/GenBank/DDBJ whole genome shotgun (WGS) entry which is preliminary data.</text>
</comment>
<proteinExistence type="inferred from homology"/>